<dbReference type="OrthoDB" id="7624353at2"/>
<protein>
    <submittedName>
        <fullName evidence="3">Flp pilus assembly protein TadG</fullName>
    </submittedName>
</protein>
<feature type="domain" description="Putative Flp pilus-assembly TadG-like N-terminal" evidence="2">
    <location>
        <begin position="10"/>
        <end position="54"/>
    </location>
</feature>
<accession>A0A561QH98</accession>
<name>A0A561QH98_9HYPH</name>
<proteinExistence type="predicted"/>
<keyword evidence="1" id="KW-0812">Transmembrane</keyword>
<comment type="caution">
    <text evidence="3">The sequence shown here is derived from an EMBL/GenBank/DDBJ whole genome shotgun (WGS) entry which is preliminary data.</text>
</comment>
<organism evidence="3 4">
    <name type="scientific">Neorhizobium alkalisoli</name>
    <dbReference type="NCBI Taxonomy" id="528178"/>
    <lineage>
        <taxon>Bacteria</taxon>
        <taxon>Pseudomonadati</taxon>
        <taxon>Pseudomonadota</taxon>
        <taxon>Alphaproteobacteria</taxon>
        <taxon>Hyphomicrobiales</taxon>
        <taxon>Rhizobiaceae</taxon>
        <taxon>Rhizobium/Agrobacterium group</taxon>
        <taxon>Neorhizobium</taxon>
    </lineage>
</organism>
<gene>
    <name evidence="3" type="ORF">FHW37_10794</name>
</gene>
<sequence>MRRLTGDRRGNFGIMTALLLVPLAGAAGMALDFSRAMTVKSQLFAAADAAAVGAISEKSKAVAQAMAMSGNGNVSLDPTEARNIFFGQMSNDLSDVTVNVDITVAKVNGVITSHVTFDAAMPTTFMQVLGQTQIALSDTATAQYQTPSFQDFFMLLDNTPSMGVGATPTDVANMKKATANGYQGPGPNKGGDADCAFACHIVSTDGVDDPYSYYNVAKAKGITTRIDVVASATKALMATATSTQTTADQFRVAAYTFGQTAMDAKLYKVAALSYSLSDVAKATDKITLMSIPYQNYNNDQQTSFDDALKGINTEIAGTPGKGTSNADRAKIVFFVADGVADAYKPVGCTSPKGANNGRCIEPVDTTTCTTLKNRGIKIAVLYTTYLPLLDNNFYKSWVAPFQPTIASKMKECATDGLYFEVSPTEGIDDAMKTLFLKIVSMPRITS</sequence>
<dbReference type="RefSeq" id="WP_145640966.1">
    <property type="nucleotide sequence ID" value="NZ_VIWP01000007.1"/>
</dbReference>
<keyword evidence="1" id="KW-1133">Transmembrane helix</keyword>
<feature type="transmembrane region" description="Helical" evidence="1">
    <location>
        <begin position="12"/>
        <end position="31"/>
    </location>
</feature>
<reference evidence="3 4" key="1">
    <citation type="submission" date="2019-06" db="EMBL/GenBank/DDBJ databases">
        <title>Sorghum-associated microbial communities from plants grown in Nebraska, USA.</title>
        <authorList>
            <person name="Schachtman D."/>
        </authorList>
    </citation>
    <scope>NUCLEOTIDE SEQUENCE [LARGE SCALE GENOMIC DNA]</scope>
    <source>
        <strain evidence="3 4">1225</strain>
    </source>
</reference>
<keyword evidence="1" id="KW-0472">Membrane</keyword>
<dbReference type="AlphaFoldDB" id="A0A561QH98"/>
<dbReference type="Proteomes" id="UP000320653">
    <property type="component" value="Unassembled WGS sequence"/>
</dbReference>
<dbReference type="InterPro" id="IPR028087">
    <property type="entry name" value="Tad_N"/>
</dbReference>
<keyword evidence="4" id="KW-1185">Reference proteome</keyword>
<dbReference type="Pfam" id="PF13400">
    <property type="entry name" value="Tad"/>
    <property type="match status" value="1"/>
</dbReference>
<evidence type="ECO:0000256" key="1">
    <source>
        <dbReference type="SAM" id="Phobius"/>
    </source>
</evidence>
<evidence type="ECO:0000259" key="2">
    <source>
        <dbReference type="Pfam" id="PF13400"/>
    </source>
</evidence>
<dbReference type="EMBL" id="VIWP01000007">
    <property type="protein sequence ID" value="TWF49727.1"/>
    <property type="molecule type" value="Genomic_DNA"/>
</dbReference>
<evidence type="ECO:0000313" key="4">
    <source>
        <dbReference type="Proteomes" id="UP000320653"/>
    </source>
</evidence>
<evidence type="ECO:0000313" key="3">
    <source>
        <dbReference type="EMBL" id="TWF49727.1"/>
    </source>
</evidence>